<dbReference type="Proteomes" id="UP000824533">
    <property type="component" value="Linkage Group LG03"/>
</dbReference>
<sequence length="172" mass="19526">MALYGAPVWIHALHRQNRTLLRRAQRRRKLGKNLCRSLFFATQVVDTVSEEMYADQYQWQRTLLGHTFSVSRPPANNGEGRLAMMNLCRSWLASHEEAQVMIASVLVVIGVWWLVRALLSLVINLICPLLVVLLAVICVPQLRTPLLGQNYPALASLLRCILLKLAENIKTE</sequence>
<gene>
    <name evidence="1" type="ORF">K1T71_001599</name>
</gene>
<accession>A0ACC1DEK8</accession>
<name>A0ACC1DEK8_9NEOP</name>
<evidence type="ECO:0000313" key="2">
    <source>
        <dbReference type="Proteomes" id="UP000824533"/>
    </source>
</evidence>
<organism evidence="1 2">
    <name type="scientific">Dendrolimus kikuchii</name>
    <dbReference type="NCBI Taxonomy" id="765133"/>
    <lineage>
        <taxon>Eukaryota</taxon>
        <taxon>Metazoa</taxon>
        <taxon>Ecdysozoa</taxon>
        <taxon>Arthropoda</taxon>
        <taxon>Hexapoda</taxon>
        <taxon>Insecta</taxon>
        <taxon>Pterygota</taxon>
        <taxon>Neoptera</taxon>
        <taxon>Endopterygota</taxon>
        <taxon>Lepidoptera</taxon>
        <taxon>Glossata</taxon>
        <taxon>Ditrysia</taxon>
        <taxon>Bombycoidea</taxon>
        <taxon>Lasiocampidae</taxon>
        <taxon>Dendrolimus</taxon>
    </lineage>
</organism>
<proteinExistence type="predicted"/>
<comment type="caution">
    <text evidence="1">The sequence shown here is derived from an EMBL/GenBank/DDBJ whole genome shotgun (WGS) entry which is preliminary data.</text>
</comment>
<evidence type="ECO:0000313" key="1">
    <source>
        <dbReference type="EMBL" id="KAJ0182230.1"/>
    </source>
</evidence>
<keyword evidence="2" id="KW-1185">Reference proteome</keyword>
<dbReference type="EMBL" id="CM034389">
    <property type="protein sequence ID" value="KAJ0182230.1"/>
    <property type="molecule type" value="Genomic_DNA"/>
</dbReference>
<protein>
    <submittedName>
        <fullName evidence="1">Uncharacterized protein</fullName>
    </submittedName>
</protein>
<reference evidence="1 2" key="1">
    <citation type="journal article" date="2021" name="Front. Genet.">
        <title>Chromosome-Level Genome Assembly Reveals Significant Gene Expansion in the Toll and IMD Signaling Pathways of Dendrolimus kikuchii.</title>
        <authorList>
            <person name="Zhou J."/>
            <person name="Wu P."/>
            <person name="Xiong Z."/>
            <person name="Liu N."/>
            <person name="Zhao N."/>
            <person name="Ji M."/>
            <person name="Qiu Y."/>
            <person name="Yang B."/>
        </authorList>
    </citation>
    <scope>NUCLEOTIDE SEQUENCE [LARGE SCALE GENOMIC DNA]</scope>
    <source>
        <strain evidence="1">Ann1</strain>
    </source>
</reference>